<sequence length="96" mass="10591">MEGMVRANRGQDRRDSVGEGAGGDDYVRPPPTTTTTTTTHSHTTVLKSLFATYTNTYWLVEVGAAGTRREKKLLQAKTQIQDNLPCQQTLFTSITT</sequence>
<dbReference type="Proteomes" id="UP000324222">
    <property type="component" value="Unassembled WGS sequence"/>
</dbReference>
<accession>A0A5B7HD16</accession>
<protein>
    <submittedName>
        <fullName evidence="2">Uncharacterized protein</fullName>
    </submittedName>
</protein>
<dbReference type="EMBL" id="VSRR010026593">
    <property type="protein sequence ID" value="MPC67689.1"/>
    <property type="molecule type" value="Genomic_DNA"/>
</dbReference>
<proteinExistence type="predicted"/>
<evidence type="ECO:0000256" key="1">
    <source>
        <dbReference type="SAM" id="MobiDB-lite"/>
    </source>
</evidence>
<name>A0A5B7HD16_PORTR</name>
<feature type="region of interest" description="Disordered" evidence="1">
    <location>
        <begin position="1"/>
        <end position="41"/>
    </location>
</feature>
<evidence type="ECO:0000313" key="2">
    <source>
        <dbReference type="EMBL" id="MPC67689.1"/>
    </source>
</evidence>
<evidence type="ECO:0000313" key="3">
    <source>
        <dbReference type="Proteomes" id="UP000324222"/>
    </source>
</evidence>
<gene>
    <name evidence="2" type="ORF">E2C01_061868</name>
</gene>
<organism evidence="2 3">
    <name type="scientific">Portunus trituberculatus</name>
    <name type="common">Swimming crab</name>
    <name type="synonym">Neptunus trituberculatus</name>
    <dbReference type="NCBI Taxonomy" id="210409"/>
    <lineage>
        <taxon>Eukaryota</taxon>
        <taxon>Metazoa</taxon>
        <taxon>Ecdysozoa</taxon>
        <taxon>Arthropoda</taxon>
        <taxon>Crustacea</taxon>
        <taxon>Multicrustacea</taxon>
        <taxon>Malacostraca</taxon>
        <taxon>Eumalacostraca</taxon>
        <taxon>Eucarida</taxon>
        <taxon>Decapoda</taxon>
        <taxon>Pleocyemata</taxon>
        <taxon>Brachyura</taxon>
        <taxon>Eubrachyura</taxon>
        <taxon>Portunoidea</taxon>
        <taxon>Portunidae</taxon>
        <taxon>Portuninae</taxon>
        <taxon>Portunus</taxon>
    </lineage>
</organism>
<dbReference type="AlphaFoldDB" id="A0A5B7HD16"/>
<comment type="caution">
    <text evidence="2">The sequence shown here is derived from an EMBL/GenBank/DDBJ whole genome shotgun (WGS) entry which is preliminary data.</text>
</comment>
<keyword evidence="3" id="KW-1185">Reference proteome</keyword>
<reference evidence="2 3" key="1">
    <citation type="submission" date="2019-05" db="EMBL/GenBank/DDBJ databases">
        <title>Another draft genome of Portunus trituberculatus and its Hox gene families provides insights of decapod evolution.</title>
        <authorList>
            <person name="Jeong J.-H."/>
            <person name="Song I."/>
            <person name="Kim S."/>
            <person name="Choi T."/>
            <person name="Kim D."/>
            <person name="Ryu S."/>
            <person name="Kim W."/>
        </authorList>
    </citation>
    <scope>NUCLEOTIDE SEQUENCE [LARGE SCALE GENOMIC DNA]</scope>
    <source>
        <tissue evidence="2">Muscle</tissue>
    </source>
</reference>